<dbReference type="SUPFAM" id="SSF89392">
    <property type="entry name" value="Prokaryotic lipoproteins and lipoprotein localization factors"/>
    <property type="match status" value="1"/>
</dbReference>
<dbReference type="PANTHER" id="PTHR35869">
    <property type="entry name" value="OUTER-MEMBRANE LIPOPROTEIN CARRIER PROTEIN"/>
    <property type="match status" value="1"/>
</dbReference>
<gene>
    <name evidence="2" type="ORF">ABVK50_24485</name>
</gene>
<dbReference type="PANTHER" id="PTHR35869:SF1">
    <property type="entry name" value="OUTER-MEMBRANE LIPOPROTEIN CARRIER PROTEIN"/>
    <property type="match status" value="1"/>
</dbReference>
<name>A0AAU8CNF8_9HYPH</name>
<evidence type="ECO:0000313" key="2">
    <source>
        <dbReference type="EMBL" id="XCG48359.1"/>
    </source>
</evidence>
<keyword evidence="2" id="KW-0449">Lipoprotein</keyword>
<sequence length="238" mass="26455">MNAKVTTVMTKDTPNQLHGSSATRRAFLGLAVLAAGSFALKSTTGISLVAPAHAAASETAQKIADHFASVRTMTGEFVQFGPRGEQTGGKFYIERPGKIRFNYDGSSGFKVISDGQSVVLDNKKMNTMDLYPLSKTPLKLLLDERIDLSGNKVRSVKEEEDLTTIQLADKSVFGNSHITMMFDPKSYDLRQWTITDAQGKDTTVMIFNVRQGVKIDQDLFKIDYRRNIELNKKRHSSR</sequence>
<dbReference type="CDD" id="cd16325">
    <property type="entry name" value="LolA"/>
    <property type="match status" value="1"/>
</dbReference>
<dbReference type="InterPro" id="IPR004564">
    <property type="entry name" value="OM_lipoprot_carrier_LolA-like"/>
</dbReference>
<dbReference type="AlphaFoldDB" id="A0AAU8CNF8"/>
<protein>
    <submittedName>
        <fullName evidence="2">Outer membrane lipoprotein carrier protein LolA</fullName>
    </submittedName>
</protein>
<reference evidence="2" key="1">
    <citation type="submission" date="2024-06" db="EMBL/GenBank/DDBJ databases">
        <title>Mesorhizobium karijinii sp. nov., a symbiont of the iconic Swainsona formosa from arid Australia.</title>
        <authorList>
            <person name="Hill Y.J."/>
            <person name="Watkin E.L.J."/>
            <person name="O'Hara G.W."/>
            <person name="Terpolilli J."/>
            <person name="Tye M.L."/>
            <person name="Kohlmeier M.G."/>
        </authorList>
    </citation>
    <scope>NUCLEOTIDE SEQUENCE</scope>
    <source>
        <strain evidence="2">WSM2240</strain>
    </source>
</reference>
<dbReference type="Gene3D" id="2.50.20.10">
    <property type="entry name" value="Lipoprotein localisation LolA/LolB/LppX"/>
    <property type="match status" value="1"/>
</dbReference>
<evidence type="ECO:0000256" key="1">
    <source>
        <dbReference type="ARBA" id="ARBA00022729"/>
    </source>
</evidence>
<dbReference type="EMBL" id="CP159253">
    <property type="protein sequence ID" value="XCG48359.1"/>
    <property type="molecule type" value="Genomic_DNA"/>
</dbReference>
<dbReference type="PROSITE" id="PS51318">
    <property type="entry name" value="TAT"/>
    <property type="match status" value="1"/>
</dbReference>
<dbReference type="Pfam" id="PF03548">
    <property type="entry name" value="LolA"/>
    <property type="match status" value="1"/>
</dbReference>
<organism evidence="2">
    <name type="scientific">Mesorhizobium sp. WSM2240</name>
    <dbReference type="NCBI Taxonomy" id="3228851"/>
    <lineage>
        <taxon>Bacteria</taxon>
        <taxon>Pseudomonadati</taxon>
        <taxon>Pseudomonadota</taxon>
        <taxon>Alphaproteobacteria</taxon>
        <taxon>Hyphomicrobiales</taxon>
        <taxon>Phyllobacteriaceae</taxon>
        <taxon>Mesorhizobium</taxon>
    </lineage>
</organism>
<dbReference type="InterPro" id="IPR029046">
    <property type="entry name" value="LolA/LolB/LppX"/>
</dbReference>
<dbReference type="RefSeq" id="WP_353644111.1">
    <property type="nucleotide sequence ID" value="NZ_CP159253.1"/>
</dbReference>
<accession>A0AAU8CNF8</accession>
<proteinExistence type="predicted"/>
<dbReference type="InterPro" id="IPR006311">
    <property type="entry name" value="TAT_signal"/>
</dbReference>
<keyword evidence="1" id="KW-0732">Signal</keyword>